<sequence>MPKSTEELKDDLRQASGLEGFLVDNQKDFRQYTLAEYLNQLLEEKHLSKLDVVRASSLERIYAYHIFAGRKKNPSRNKVLSLALAMKLTPEETQYLLYYAGAEHLYVRNPRDSILWYALDHRLSVIDTNIMLQKMSEQPLLNVETEMP</sequence>
<dbReference type="AlphaFoldDB" id="C9LYF5"/>
<evidence type="ECO:0000313" key="2">
    <source>
        <dbReference type="EMBL" id="EEX76128.1"/>
    </source>
</evidence>
<evidence type="ECO:0000313" key="1">
    <source>
        <dbReference type="EMBL" id="AEB99187.1"/>
    </source>
</evidence>
<dbReference type="eggNOG" id="ENOG5032ZVG">
    <property type="taxonomic scope" value="Bacteria"/>
</dbReference>
<gene>
    <name evidence="1" type="ordered locus">Selsp_0210</name>
    <name evidence="2" type="ORF">SELSPUOL_02515</name>
</gene>
<evidence type="ECO:0008006" key="5">
    <source>
        <dbReference type="Google" id="ProtNLM"/>
    </source>
</evidence>
<name>C9LYF5_SELS3</name>
<reference evidence="1 4" key="2">
    <citation type="submission" date="2011-04" db="EMBL/GenBank/DDBJ databases">
        <title>The complete genome of Selenomonas sputigena DSM 20758.</title>
        <authorList>
            <consortium name="US DOE Joint Genome Institute (JGI-PGF)"/>
            <person name="Lucas S."/>
            <person name="Copeland A."/>
            <person name="Lapidus A."/>
            <person name="Bruce D."/>
            <person name="Goodwin L."/>
            <person name="Pitluck S."/>
            <person name="Peters L."/>
            <person name="Kyrpides N."/>
            <person name="Mavromatis K."/>
            <person name="Ivanova N."/>
            <person name="Ovchinnikova G."/>
            <person name="Teshima H."/>
            <person name="Detter J.C."/>
            <person name="Tapia R."/>
            <person name="Han C."/>
            <person name="Land M."/>
            <person name="Hauser L."/>
            <person name="Markowitz V."/>
            <person name="Cheng J.-F."/>
            <person name="Hugenholtz P."/>
            <person name="Woyke T."/>
            <person name="Wu D."/>
            <person name="Gronow S."/>
            <person name="Wellnitz S."/>
            <person name="Schneider S."/>
            <person name="Klenk H.-P."/>
            <person name="Eisen J.A."/>
        </authorList>
    </citation>
    <scope>NUCLEOTIDE SEQUENCE [LARGE SCALE GENOMIC DNA]</scope>
    <source>
        <strain evidence="1">ATCC 35185</strain>
        <strain evidence="4">ATCC 35185 / DSM 20758 / VPI D19B-28</strain>
    </source>
</reference>
<dbReference type="OrthoDB" id="3233490at2"/>
<accession>C9LYF5</accession>
<dbReference type="Proteomes" id="UP000003505">
    <property type="component" value="Unassembled WGS sequence"/>
</dbReference>
<proteinExistence type="predicted"/>
<keyword evidence="4" id="KW-1185">Reference proteome</keyword>
<dbReference type="EMBL" id="CP002637">
    <property type="protein sequence ID" value="AEB99187.1"/>
    <property type="molecule type" value="Genomic_DNA"/>
</dbReference>
<dbReference type="EMBL" id="ACKP02000052">
    <property type="protein sequence ID" value="EEX76128.1"/>
    <property type="molecule type" value="Genomic_DNA"/>
</dbReference>
<dbReference type="Proteomes" id="UP000011124">
    <property type="component" value="Chromosome"/>
</dbReference>
<reference evidence="2 3" key="1">
    <citation type="submission" date="2009-09" db="EMBL/GenBank/DDBJ databases">
        <authorList>
            <person name="Weinstock G."/>
            <person name="Sodergren E."/>
            <person name="Clifton S."/>
            <person name="Fulton L."/>
            <person name="Fulton B."/>
            <person name="Courtney L."/>
            <person name="Fronick C."/>
            <person name="Harrison M."/>
            <person name="Strong C."/>
            <person name="Farmer C."/>
            <person name="Delahaunty K."/>
            <person name="Markovic C."/>
            <person name="Hall O."/>
            <person name="Minx P."/>
            <person name="Tomlinson C."/>
            <person name="Mitreva M."/>
            <person name="Nelson J."/>
            <person name="Hou S."/>
            <person name="Wollam A."/>
            <person name="Pepin K.H."/>
            <person name="Johnson M."/>
            <person name="Bhonagiri V."/>
            <person name="Nash W.E."/>
            <person name="Warren W."/>
            <person name="Chinwalla A."/>
            <person name="Mardis E.R."/>
            <person name="Wilson R.K."/>
        </authorList>
    </citation>
    <scope>NUCLEOTIDE SEQUENCE [LARGE SCALE GENOMIC DNA]</scope>
    <source>
        <strain evidence="2">ATCC 35185</strain>
        <strain evidence="3">ATCC 35185 / DSM 20758 / VPI D19B-28</strain>
    </source>
</reference>
<dbReference type="HOGENOM" id="CLU_138399_0_0_9"/>
<evidence type="ECO:0000313" key="4">
    <source>
        <dbReference type="Proteomes" id="UP000011124"/>
    </source>
</evidence>
<organism evidence="2 3">
    <name type="scientific">Selenomonas sputigena (strain ATCC 35185 / DSM 20758 / CCUG 44933 / VPI D19B-28)</name>
    <dbReference type="NCBI Taxonomy" id="546271"/>
    <lineage>
        <taxon>Bacteria</taxon>
        <taxon>Bacillati</taxon>
        <taxon>Bacillota</taxon>
        <taxon>Negativicutes</taxon>
        <taxon>Selenomonadales</taxon>
        <taxon>Selenomonadaceae</taxon>
        <taxon>Selenomonas</taxon>
    </lineage>
</organism>
<protein>
    <recommendedName>
        <fullName evidence="5">HTH cro/C1-type domain-containing protein</fullName>
    </recommendedName>
</protein>
<evidence type="ECO:0000313" key="3">
    <source>
        <dbReference type="Proteomes" id="UP000003505"/>
    </source>
</evidence>
<dbReference type="RefSeq" id="WP_006193880.1">
    <property type="nucleotide sequence ID" value="NC_015437.1"/>
</dbReference>
<dbReference type="KEGG" id="ssg:Selsp_0210"/>